<dbReference type="GO" id="GO:0005886">
    <property type="term" value="C:plasma membrane"/>
    <property type="evidence" value="ECO:0007669"/>
    <property type="project" value="TreeGrafter"/>
</dbReference>
<evidence type="ECO:0000256" key="9">
    <source>
        <dbReference type="ARBA" id="ARBA00023224"/>
    </source>
</evidence>
<accession>A0A4Y7QJC8</accession>
<keyword evidence="8" id="KW-0675">Receptor</keyword>
<evidence type="ECO:0000256" key="3">
    <source>
        <dbReference type="ARBA" id="ARBA00022507"/>
    </source>
</evidence>
<feature type="transmembrane region" description="Helical" evidence="10">
    <location>
        <begin position="59"/>
        <end position="79"/>
    </location>
</feature>
<dbReference type="Proteomes" id="UP000294933">
    <property type="component" value="Unassembled WGS sequence"/>
</dbReference>
<evidence type="ECO:0000313" key="12">
    <source>
        <dbReference type="Proteomes" id="UP000294933"/>
    </source>
</evidence>
<name>A0A4Y7QJC8_9AGAM</name>
<evidence type="ECO:0000256" key="10">
    <source>
        <dbReference type="SAM" id="Phobius"/>
    </source>
</evidence>
<evidence type="ECO:0000256" key="5">
    <source>
        <dbReference type="ARBA" id="ARBA00022989"/>
    </source>
</evidence>
<protein>
    <submittedName>
        <fullName evidence="11">STE3-domain-containing protein</fullName>
    </submittedName>
</protein>
<dbReference type="GO" id="GO:0004934">
    <property type="term" value="F:mating-type alpha-factor pheromone receptor activity"/>
    <property type="evidence" value="ECO:0007669"/>
    <property type="project" value="InterPro"/>
</dbReference>
<dbReference type="PANTHER" id="PTHR28097">
    <property type="entry name" value="PHEROMONE A FACTOR RECEPTOR"/>
    <property type="match status" value="1"/>
</dbReference>
<keyword evidence="7 10" id="KW-0472">Membrane</keyword>
<comment type="subcellular location">
    <subcellularLocation>
        <location evidence="1">Membrane</location>
        <topology evidence="1">Multi-pass membrane protein</topology>
    </subcellularLocation>
</comment>
<dbReference type="GO" id="GO:0000750">
    <property type="term" value="P:pheromone-dependent signal transduction involved in conjugation with cellular fusion"/>
    <property type="evidence" value="ECO:0007669"/>
    <property type="project" value="TreeGrafter"/>
</dbReference>
<gene>
    <name evidence="11" type="ORF">BD410DRAFT_741253</name>
</gene>
<keyword evidence="5 10" id="KW-1133">Transmembrane helix</keyword>
<keyword evidence="6" id="KW-0297">G-protein coupled receptor</keyword>
<dbReference type="PRINTS" id="PR00899">
    <property type="entry name" value="GPCRSTE3"/>
</dbReference>
<evidence type="ECO:0000256" key="6">
    <source>
        <dbReference type="ARBA" id="ARBA00023040"/>
    </source>
</evidence>
<evidence type="ECO:0000256" key="1">
    <source>
        <dbReference type="ARBA" id="ARBA00004141"/>
    </source>
</evidence>
<dbReference type="EMBL" id="ML170160">
    <property type="protein sequence ID" value="TDL26939.1"/>
    <property type="molecule type" value="Genomic_DNA"/>
</dbReference>
<evidence type="ECO:0000256" key="2">
    <source>
        <dbReference type="ARBA" id="ARBA00011085"/>
    </source>
</evidence>
<dbReference type="CDD" id="cd14966">
    <property type="entry name" value="7tmD_STE3"/>
    <property type="match status" value="1"/>
</dbReference>
<proteinExistence type="inferred from homology"/>
<feature type="transmembrane region" description="Helical" evidence="10">
    <location>
        <begin position="226"/>
        <end position="249"/>
    </location>
</feature>
<dbReference type="OrthoDB" id="2874149at2759"/>
<dbReference type="Pfam" id="PF02076">
    <property type="entry name" value="STE3"/>
    <property type="match status" value="1"/>
</dbReference>
<sequence length="415" mass="46374">MGETVSPISEPAPHPLCSIDMKSDPTYPAFPIFSFIGFVLALVPISWHLQAWNGGTCLYMLWASVACLNYFINSIVWHGNALNPAPVWCDISIRVIIGTSVAIPAASLCINRRLFKIAIIHNITMTRSEKRRAILEDMAIGLGIPFLEMGAAYIVSGHRFDIFEDIGCFPNVYNVWPSIILVGIWPIVLGLVSAVYCVLTLREFYKRNVRMKELLSTNSSLTMSRYFRLMILATTELLCTTPLATYALYSNLTSGSMAPYKGWADTHFNYSRVDQVPSVLWRSDHQFLVDVELSRWLVVVCALVFFMFFGFADEALRHYRMWFSAVTKVFGFIPLPSWLSMKSRSPGNTFKIVTMSSSGTLPVFVSQNPHPRVKRDSFGSIVSDGDISSVTTPSGASICAKKEEDSYAECYGHAV</sequence>
<dbReference type="AlphaFoldDB" id="A0A4Y7QJC8"/>
<feature type="transmembrane region" description="Helical" evidence="10">
    <location>
        <begin position="293"/>
        <end position="312"/>
    </location>
</feature>
<dbReference type="PANTHER" id="PTHR28097:SF1">
    <property type="entry name" value="PHEROMONE A FACTOR RECEPTOR"/>
    <property type="match status" value="1"/>
</dbReference>
<feature type="transmembrane region" description="Helical" evidence="10">
    <location>
        <begin position="175"/>
        <end position="205"/>
    </location>
</feature>
<comment type="similarity">
    <text evidence="2">Belongs to the G-protein coupled receptor 4 family.</text>
</comment>
<evidence type="ECO:0000256" key="4">
    <source>
        <dbReference type="ARBA" id="ARBA00022692"/>
    </source>
</evidence>
<feature type="transmembrane region" description="Helical" evidence="10">
    <location>
        <begin position="29"/>
        <end position="47"/>
    </location>
</feature>
<dbReference type="InterPro" id="IPR000481">
    <property type="entry name" value="GPCR_Pheromne_B_alpha_rcpt"/>
</dbReference>
<dbReference type="VEuPathDB" id="FungiDB:BD410DRAFT_741253"/>
<dbReference type="PRINTS" id="PR00901">
    <property type="entry name" value="PHEROMONEBAR"/>
</dbReference>
<keyword evidence="3" id="KW-0589">Pheromone response</keyword>
<reference evidence="11 12" key="1">
    <citation type="submission" date="2018-06" db="EMBL/GenBank/DDBJ databases">
        <title>A transcriptomic atlas of mushroom development highlights an independent origin of complex multicellularity.</title>
        <authorList>
            <consortium name="DOE Joint Genome Institute"/>
            <person name="Krizsan K."/>
            <person name="Almasi E."/>
            <person name="Merenyi Z."/>
            <person name="Sahu N."/>
            <person name="Viragh M."/>
            <person name="Koszo T."/>
            <person name="Mondo S."/>
            <person name="Kiss B."/>
            <person name="Balint B."/>
            <person name="Kues U."/>
            <person name="Barry K."/>
            <person name="Hegedus J.C."/>
            <person name="Henrissat B."/>
            <person name="Johnson J."/>
            <person name="Lipzen A."/>
            <person name="Ohm R."/>
            <person name="Nagy I."/>
            <person name="Pangilinan J."/>
            <person name="Yan J."/>
            <person name="Xiong Y."/>
            <person name="Grigoriev I.V."/>
            <person name="Hibbett D.S."/>
            <person name="Nagy L.G."/>
        </authorList>
    </citation>
    <scope>NUCLEOTIDE SEQUENCE [LARGE SCALE GENOMIC DNA]</scope>
    <source>
        <strain evidence="11 12">SZMC22713</strain>
    </source>
</reference>
<dbReference type="InterPro" id="IPR001499">
    <property type="entry name" value="GPCR_STE3"/>
</dbReference>
<evidence type="ECO:0000256" key="8">
    <source>
        <dbReference type="ARBA" id="ARBA00023170"/>
    </source>
</evidence>
<evidence type="ECO:0000256" key="7">
    <source>
        <dbReference type="ARBA" id="ARBA00023136"/>
    </source>
</evidence>
<keyword evidence="9" id="KW-0807">Transducer</keyword>
<evidence type="ECO:0000313" key="11">
    <source>
        <dbReference type="EMBL" id="TDL26939.1"/>
    </source>
</evidence>
<organism evidence="11 12">
    <name type="scientific">Rickenella mellea</name>
    <dbReference type="NCBI Taxonomy" id="50990"/>
    <lineage>
        <taxon>Eukaryota</taxon>
        <taxon>Fungi</taxon>
        <taxon>Dikarya</taxon>
        <taxon>Basidiomycota</taxon>
        <taxon>Agaricomycotina</taxon>
        <taxon>Agaricomycetes</taxon>
        <taxon>Hymenochaetales</taxon>
        <taxon>Rickenellaceae</taxon>
        <taxon>Rickenella</taxon>
    </lineage>
</organism>
<keyword evidence="4 10" id="KW-0812">Transmembrane</keyword>
<keyword evidence="12" id="KW-1185">Reference proteome</keyword>
<feature type="transmembrane region" description="Helical" evidence="10">
    <location>
        <begin position="133"/>
        <end position="155"/>
    </location>
</feature>
<feature type="transmembrane region" description="Helical" evidence="10">
    <location>
        <begin position="91"/>
        <end position="112"/>
    </location>
</feature>